<dbReference type="Proteomes" id="UP001595912">
    <property type="component" value="Unassembled WGS sequence"/>
</dbReference>
<feature type="transmembrane region" description="Helical" evidence="1">
    <location>
        <begin position="93"/>
        <end position="113"/>
    </location>
</feature>
<keyword evidence="1" id="KW-0812">Transmembrane</keyword>
<feature type="transmembrane region" description="Helical" evidence="1">
    <location>
        <begin position="119"/>
        <end position="141"/>
    </location>
</feature>
<evidence type="ECO:0000313" key="3">
    <source>
        <dbReference type="Proteomes" id="UP001595912"/>
    </source>
</evidence>
<reference evidence="3" key="1">
    <citation type="journal article" date="2019" name="Int. J. Syst. Evol. Microbiol.">
        <title>The Global Catalogue of Microorganisms (GCM) 10K type strain sequencing project: providing services to taxonomists for standard genome sequencing and annotation.</title>
        <authorList>
            <consortium name="The Broad Institute Genomics Platform"/>
            <consortium name="The Broad Institute Genome Sequencing Center for Infectious Disease"/>
            <person name="Wu L."/>
            <person name="Ma J."/>
        </authorList>
    </citation>
    <scope>NUCLEOTIDE SEQUENCE [LARGE SCALE GENOMIC DNA]</scope>
    <source>
        <strain evidence="3">CGMCC 4.7152</strain>
    </source>
</reference>
<protein>
    <recommendedName>
        <fullName evidence="4">DUF1453 domain-containing protein</fullName>
    </recommendedName>
</protein>
<dbReference type="RefSeq" id="WP_380128567.1">
    <property type="nucleotide sequence ID" value="NZ_JBHSIU010000130.1"/>
</dbReference>
<feature type="transmembrane region" description="Helical" evidence="1">
    <location>
        <begin position="63"/>
        <end position="81"/>
    </location>
</feature>
<name>A0ABV9WIK2_9ACTN</name>
<organism evidence="2 3">
    <name type="scientific">Dactylosporangium cerinum</name>
    <dbReference type="NCBI Taxonomy" id="1434730"/>
    <lineage>
        <taxon>Bacteria</taxon>
        <taxon>Bacillati</taxon>
        <taxon>Actinomycetota</taxon>
        <taxon>Actinomycetes</taxon>
        <taxon>Micromonosporales</taxon>
        <taxon>Micromonosporaceae</taxon>
        <taxon>Dactylosporangium</taxon>
    </lineage>
</organism>
<proteinExistence type="predicted"/>
<gene>
    <name evidence="2" type="ORF">ACFPIJ_60210</name>
</gene>
<accession>A0ABV9WIK2</accession>
<evidence type="ECO:0000256" key="1">
    <source>
        <dbReference type="SAM" id="Phobius"/>
    </source>
</evidence>
<evidence type="ECO:0000313" key="2">
    <source>
        <dbReference type="EMBL" id="MFC5007925.1"/>
    </source>
</evidence>
<sequence>MDLTTALLVAAAVLYLLVRRFAGEPLEARRLVLPPVLLVAWGGYAVSQTFTGTTLPHALLDGAVLGAGAVLAVAGGLLRGLTVRVFVRNGHLWYRYTAMTVVVWVALIGARFAEGAAGGALGADAAVTTAALPFMLGLSLLGEAAVVGRRGIATGVPFAPRDARRGLIPR</sequence>
<dbReference type="EMBL" id="JBHSIU010000130">
    <property type="protein sequence ID" value="MFC5007925.1"/>
    <property type="molecule type" value="Genomic_DNA"/>
</dbReference>
<evidence type="ECO:0008006" key="4">
    <source>
        <dbReference type="Google" id="ProtNLM"/>
    </source>
</evidence>
<keyword evidence="1" id="KW-1133">Transmembrane helix</keyword>
<keyword evidence="1" id="KW-0472">Membrane</keyword>
<keyword evidence="3" id="KW-1185">Reference proteome</keyword>
<comment type="caution">
    <text evidence="2">The sequence shown here is derived from an EMBL/GenBank/DDBJ whole genome shotgun (WGS) entry which is preliminary data.</text>
</comment>